<feature type="compositionally biased region" description="Low complexity" evidence="6">
    <location>
        <begin position="505"/>
        <end position="523"/>
    </location>
</feature>
<evidence type="ECO:0000313" key="8">
    <source>
        <dbReference type="EMBL" id="KAF5372091.1"/>
    </source>
</evidence>
<evidence type="ECO:0000256" key="5">
    <source>
        <dbReference type="PROSITE-ProRule" id="PRU00042"/>
    </source>
</evidence>
<feature type="region of interest" description="Disordered" evidence="6">
    <location>
        <begin position="219"/>
        <end position="297"/>
    </location>
</feature>
<dbReference type="InterPro" id="IPR036236">
    <property type="entry name" value="Znf_C2H2_sf"/>
</dbReference>
<dbReference type="InterPro" id="IPR013087">
    <property type="entry name" value="Znf_C2H2_type"/>
</dbReference>
<feature type="compositionally biased region" description="Low complexity" evidence="6">
    <location>
        <begin position="48"/>
        <end position="59"/>
    </location>
</feature>
<dbReference type="Proteomes" id="UP000559256">
    <property type="component" value="Unassembled WGS sequence"/>
</dbReference>
<protein>
    <recommendedName>
        <fullName evidence="7">C2H2-type domain-containing protein</fullName>
    </recommendedName>
</protein>
<keyword evidence="2" id="KW-0677">Repeat</keyword>
<feature type="domain" description="C2H2-type" evidence="7">
    <location>
        <begin position="171"/>
        <end position="198"/>
    </location>
</feature>
<feature type="domain" description="C2H2-type" evidence="7">
    <location>
        <begin position="199"/>
        <end position="228"/>
    </location>
</feature>
<evidence type="ECO:0000313" key="9">
    <source>
        <dbReference type="Proteomes" id="UP000559256"/>
    </source>
</evidence>
<feature type="region of interest" description="Disordered" evidence="6">
    <location>
        <begin position="78"/>
        <end position="169"/>
    </location>
</feature>
<reference evidence="8 9" key="1">
    <citation type="journal article" date="2020" name="ISME J.">
        <title>Uncovering the hidden diversity of litter-decomposition mechanisms in mushroom-forming fungi.</title>
        <authorList>
            <person name="Floudas D."/>
            <person name="Bentzer J."/>
            <person name="Ahren D."/>
            <person name="Johansson T."/>
            <person name="Persson P."/>
            <person name="Tunlid A."/>
        </authorList>
    </citation>
    <scope>NUCLEOTIDE SEQUENCE [LARGE SCALE GENOMIC DNA]</scope>
    <source>
        <strain evidence="8 9">CBS 291.85</strain>
    </source>
</reference>
<evidence type="ECO:0000256" key="2">
    <source>
        <dbReference type="ARBA" id="ARBA00022737"/>
    </source>
</evidence>
<feature type="compositionally biased region" description="Basic residues" evidence="6">
    <location>
        <begin position="385"/>
        <end position="394"/>
    </location>
</feature>
<dbReference type="EMBL" id="JAACJM010000006">
    <property type="protein sequence ID" value="KAF5372091.1"/>
    <property type="molecule type" value="Genomic_DNA"/>
</dbReference>
<organism evidence="8 9">
    <name type="scientific">Tetrapyrgos nigripes</name>
    <dbReference type="NCBI Taxonomy" id="182062"/>
    <lineage>
        <taxon>Eukaryota</taxon>
        <taxon>Fungi</taxon>
        <taxon>Dikarya</taxon>
        <taxon>Basidiomycota</taxon>
        <taxon>Agaricomycotina</taxon>
        <taxon>Agaricomycetes</taxon>
        <taxon>Agaricomycetidae</taxon>
        <taxon>Agaricales</taxon>
        <taxon>Marasmiineae</taxon>
        <taxon>Marasmiaceae</taxon>
        <taxon>Tetrapyrgos</taxon>
    </lineage>
</organism>
<dbReference type="OrthoDB" id="6077919at2759"/>
<keyword evidence="4" id="KW-0862">Zinc</keyword>
<feature type="region of interest" description="Disordered" evidence="6">
    <location>
        <begin position="434"/>
        <end position="533"/>
    </location>
</feature>
<dbReference type="FunFam" id="3.30.160.60:FF:000100">
    <property type="entry name" value="Zinc finger 45-like"/>
    <property type="match status" value="1"/>
</dbReference>
<evidence type="ECO:0000256" key="3">
    <source>
        <dbReference type="ARBA" id="ARBA00022771"/>
    </source>
</evidence>
<gene>
    <name evidence="8" type="ORF">D9758_004954</name>
</gene>
<dbReference type="PANTHER" id="PTHR23235">
    <property type="entry name" value="KRUEPPEL-LIKE TRANSCRIPTION FACTOR"/>
    <property type="match status" value="1"/>
</dbReference>
<evidence type="ECO:0000256" key="4">
    <source>
        <dbReference type="ARBA" id="ARBA00022833"/>
    </source>
</evidence>
<accession>A0A8H5GVJ5</accession>
<feature type="compositionally biased region" description="Basic and acidic residues" evidence="6">
    <location>
        <begin position="343"/>
        <end position="352"/>
    </location>
</feature>
<feature type="compositionally biased region" description="Low complexity" evidence="6">
    <location>
        <begin position="225"/>
        <end position="242"/>
    </location>
</feature>
<feature type="compositionally biased region" description="Low complexity" evidence="6">
    <location>
        <begin position="81"/>
        <end position="95"/>
    </location>
</feature>
<comment type="caution">
    <text evidence="8">The sequence shown here is derived from an EMBL/GenBank/DDBJ whole genome shotgun (WGS) entry which is preliminary data.</text>
</comment>
<feature type="compositionally biased region" description="Polar residues" evidence="6">
    <location>
        <begin position="129"/>
        <end position="141"/>
    </location>
</feature>
<dbReference type="PROSITE" id="PS50157">
    <property type="entry name" value="ZINC_FINGER_C2H2_2"/>
    <property type="match status" value="2"/>
</dbReference>
<dbReference type="SUPFAM" id="SSF57667">
    <property type="entry name" value="beta-beta-alpha zinc fingers"/>
    <property type="match status" value="1"/>
</dbReference>
<feature type="region of interest" description="Disordered" evidence="6">
    <location>
        <begin position="28"/>
        <end position="60"/>
    </location>
</feature>
<dbReference type="AlphaFoldDB" id="A0A8H5GVJ5"/>
<dbReference type="Pfam" id="PF00096">
    <property type="entry name" value="zf-C2H2"/>
    <property type="match status" value="2"/>
</dbReference>
<feature type="compositionally biased region" description="Polar residues" evidence="6">
    <location>
        <begin position="243"/>
        <end position="254"/>
    </location>
</feature>
<name>A0A8H5GVJ5_9AGAR</name>
<dbReference type="PROSITE" id="PS00028">
    <property type="entry name" value="ZINC_FINGER_C2H2_1"/>
    <property type="match status" value="2"/>
</dbReference>
<dbReference type="Gene3D" id="3.30.160.60">
    <property type="entry name" value="Classic Zinc Finger"/>
    <property type="match status" value="2"/>
</dbReference>
<feature type="region of interest" description="Disordered" evidence="6">
    <location>
        <begin position="328"/>
        <end position="419"/>
    </location>
</feature>
<evidence type="ECO:0000256" key="1">
    <source>
        <dbReference type="ARBA" id="ARBA00022723"/>
    </source>
</evidence>
<keyword evidence="1" id="KW-0479">Metal-binding</keyword>
<dbReference type="SMART" id="SM00355">
    <property type="entry name" value="ZnF_C2H2"/>
    <property type="match status" value="2"/>
</dbReference>
<evidence type="ECO:0000259" key="7">
    <source>
        <dbReference type="PROSITE" id="PS50157"/>
    </source>
</evidence>
<keyword evidence="3 5" id="KW-0863">Zinc-finger</keyword>
<dbReference type="GO" id="GO:0008270">
    <property type="term" value="F:zinc ion binding"/>
    <property type="evidence" value="ECO:0007669"/>
    <property type="project" value="UniProtKB-KW"/>
</dbReference>
<keyword evidence="9" id="KW-1185">Reference proteome</keyword>
<feature type="compositionally biased region" description="Low complexity" evidence="6">
    <location>
        <begin position="438"/>
        <end position="457"/>
    </location>
</feature>
<proteinExistence type="predicted"/>
<evidence type="ECO:0000256" key="6">
    <source>
        <dbReference type="SAM" id="MobiDB-lite"/>
    </source>
</evidence>
<feature type="compositionally biased region" description="Low complexity" evidence="6">
    <location>
        <begin position="255"/>
        <end position="273"/>
    </location>
</feature>
<sequence length="533" mass="59212">MSTVSLPSINDMFPEHLMRLPSALRLRDAPTHGSDRLSGGALSSPTNSRAGASSKSGRSPCLVQRHLDSNCSFNVLRSDPSSSSLQHITSSSSLSKPRTAVDKVSNGSAPAFRVNPSSLPGPNYHESVSFYSSPETRTSSDAIAPKIDSFPSQRSDDLSDNGDGDGEERKHICSTCHKRFNRPSSLRIHMNTHTGATPFRCPFPNCGREFNVNSNMRRHYRNHTNGSNNNSPSLSNQSQNRSTQPNKGQLSPLASTSMSESRPRSLSSVSEDSSFPHTSSKHKSLERRGSMSTTQPFDVDNGVLILRPDLYQSTLSHHSVHKEAYTRAYRSNYDRSPSTSDSDEPRSDHEYTMDIDTDDDAYHYTSRRHFHPRHHAYPNDSRTTSRTRYHHRSQSHSTERDRRRHSPYSSRHSYVLQPVGEDFHELPVYSSSDPRYDSMTASPTSPTLSSFPSSPSSKYRNGRYRYSESDVRSLPRTNGNSNLLPPLPPPPPSLRISISDLRHQSLSPSPSPNSFSLSPVSVSMAHTAASATR</sequence>
<feature type="compositionally biased region" description="Basic residues" evidence="6">
    <location>
        <begin position="365"/>
        <end position="376"/>
    </location>
</feature>